<keyword evidence="9" id="KW-1185">Reference proteome</keyword>
<feature type="transmembrane region" description="Helical" evidence="5">
    <location>
        <begin position="267"/>
        <end position="285"/>
    </location>
</feature>
<dbReference type="PROSITE" id="PS50850">
    <property type="entry name" value="MFS"/>
    <property type="match status" value="1"/>
</dbReference>
<feature type="region of interest" description="Disordered" evidence="4">
    <location>
        <begin position="397"/>
        <end position="419"/>
    </location>
</feature>
<dbReference type="InterPro" id="IPR011701">
    <property type="entry name" value="MFS"/>
</dbReference>
<feature type="transmembrane region" description="Helical" evidence="5">
    <location>
        <begin position="46"/>
        <end position="63"/>
    </location>
</feature>
<evidence type="ECO:0000256" key="3">
    <source>
        <dbReference type="ARBA" id="ARBA00023136"/>
    </source>
</evidence>
<dbReference type="OrthoDB" id="9810614at2"/>
<dbReference type="EMBL" id="SMGR01000001">
    <property type="protein sequence ID" value="TCL09558.1"/>
    <property type="molecule type" value="Genomic_DNA"/>
</dbReference>
<dbReference type="GO" id="GO:0022857">
    <property type="term" value="F:transmembrane transporter activity"/>
    <property type="evidence" value="ECO:0007669"/>
    <property type="project" value="InterPro"/>
</dbReference>
<proteinExistence type="predicted"/>
<dbReference type="Pfam" id="PF07690">
    <property type="entry name" value="MFS_1"/>
    <property type="match status" value="2"/>
</dbReference>
<gene>
    <name evidence="8" type="ORF">BXY66_1609</name>
</gene>
<evidence type="ECO:0000256" key="2">
    <source>
        <dbReference type="ARBA" id="ARBA00022989"/>
    </source>
</evidence>
<feature type="transmembrane region" description="Helical" evidence="5">
    <location>
        <begin position="334"/>
        <end position="357"/>
    </location>
</feature>
<feature type="transmembrane region" description="Helical" evidence="5">
    <location>
        <begin position="75"/>
        <end position="94"/>
    </location>
</feature>
<dbReference type="SUPFAM" id="SSF103473">
    <property type="entry name" value="MFS general substrate transporter"/>
    <property type="match status" value="1"/>
</dbReference>
<protein>
    <submittedName>
        <fullName evidence="8">Putative MFS family arabinose efflux permease</fullName>
    </submittedName>
</protein>
<keyword evidence="2 5" id="KW-1133">Transmembrane helix</keyword>
<feature type="transmembrane region" description="Helical" evidence="5">
    <location>
        <begin position="100"/>
        <end position="121"/>
    </location>
</feature>
<sequence>MSLKAQVSALKSVFVAMAAIQLATSASGTFVPLVFADIGASQEAASFAASAYATGFLLGCFVVSRSIADFGHIRAFAASAAVVTIAAILFSVGSNAAVLIVLRFLVGLATASLFAIGDAWINEAADGQSRGRVLSIYAVVIGIVAVASQGIIFFAEGDLGPVFLVIALLYCASIVVITTTSMSPPDSGKKINLRVRALFQEAPTAAIGALATGVVTTTILNVVPYGAAQLGVQPVDIAISIAAIYLGRVVFQFPLGGLSDRIDRRRVVFGVSLVCAVVLLAMGILSDPDYAPQRFDYASVAFWFFIVLMMLLGGSLLTIYSLIVAHALDRTVPVYISSTSVTMLFVWTVGSIAGPLVASAVTSLLGDSALNWLNFACMGGYAAFVYWRLGRSSPTAKAEQAKRESTLTTSAELAPQSKR</sequence>
<dbReference type="InterPro" id="IPR036259">
    <property type="entry name" value="MFS_trans_sf"/>
</dbReference>
<dbReference type="RefSeq" id="WP_132859588.1">
    <property type="nucleotide sequence ID" value="NZ_SMGR01000001.1"/>
</dbReference>
<feature type="signal peptide" evidence="6">
    <location>
        <begin position="1"/>
        <end position="18"/>
    </location>
</feature>
<dbReference type="InterPro" id="IPR020846">
    <property type="entry name" value="MFS_dom"/>
</dbReference>
<keyword evidence="1 5" id="KW-0812">Transmembrane</keyword>
<organism evidence="8 9">
    <name type="scientific">Shimia isoporae</name>
    <dbReference type="NCBI Taxonomy" id="647720"/>
    <lineage>
        <taxon>Bacteria</taxon>
        <taxon>Pseudomonadati</taxon>
        <taxon>Pseudomonadota</taxon>
        <taxon>Alphaproteobacteria</taxon>
        <taxon>Rhodobacterales</taxon>
        <taxon>Roseobacteraceae</taxon>
    </lineage>
</organism>
<evidence type="ECO:0000256" key="5">
    <source>
        <dbReference type="SAM" id="Phobius"/>
    </source>
</evidence>
<evidence type="ECO:0000313" key="9">
    <source>
        <dbReference type="Proteomes" id="UP000295673"/>
    </source>
</evidence>
<dbReference type="GO" id="GO:0005886">
    <property type="term" value="C:plasma membrane"/>
    <property type="evidence" value="ECO:0007669"/>
    <property type="project" value="TreeGrafter"/>
</dbReference>
<evidence type="ECO:0000256" key="6">
    <source>
        <dbReference type="SAM" id="SignalP"/>
    </source>
</evidence>
<evidence type="ECO:0000256" key="1">
    <source>
        <dbReference type="ARBA" id="ARBA00022692"/>
    </source>
</evidence>
<feature type="transmembrane region" description="Helical" evidence="5">
    <location>
        <begin position="297"/>
        <end position="322"/>
    </location>
</feature>
<evidence type="ECO:0000259" key="7">
    <source>
        <dbReference type="PROSITE" id="PS50850"/>
    </source>
</evidence>
<feature type="domain" description="Major facilitator superfamily (MFS) profile" evidence="7">
    <location>
        <begin position="1"/>
        <end position="394"/>
    </location>
</feature>
<dbReference type="PANTHER" id="PTHR23521">
    <property type="entry name" value="TRANSPORTER MFS SUPERFAMILY"/>
    <property type="match status" value="1"/>
</dbReference>
<comment type="caution">
    <text evidence="8">The sequence shown here is derived from an EMBL/GenBank/DDBJ whole genome shotgun (WGS) entry which is preliminary data.</text>
</comment>
<dbReference type="Proteomes" id="UP000295673">
    <property type="component" value="Unassembled WGS sequence"/>
</dbReference>
<feature type="transmembrane region" description="Helical" evidence="5">
    <location>
        <begin position="204"/>
        <end position="225"/>
    </location>
</feature>
<dbReference type="Gene3D" id="1.20.1250.20">
    <property type="entry name" value="MFS general substrate transporter like domains"/>
    <property type="match status" value="2"/>
</dbReference>
<feature type="chain" id="PRO_5020860393" evidence="6">
    <location>
        <begin position="19"/>
        <end position="419"/>
    </location>
</feature>
<accession>A0A4R1NW87</accession>
<evidence type="ECO:0000256" key="4">
    <source>
        <dbReference type="SAM" id="MobiDB-lite"/>
    </source>
</evidence>
<evidence type="ECO:0000313" key="8">
    <source>
        <dbReference type="EMBL" id="TCL09558.1"/>
    </source>
</evidence>
<feature type="transmembrane region" description="Helical" evidence="5">
    <location>
        <begin position="133"/>
        <end position="155"/>
    </location>
</feature>
<name>A0A4R1NW87_9RHOB</name>
<keyword evidence="3 5" id="KW-0472">Membrane</keyword>
<dbReference type="PANTHER" id="PTHR23521:SF3">
    <property type="entry name" value="MFS TRANSPORTER"/>
    <property type="match status" value="1"/>
</dbReference>
<keyword evidence="6" id="KW-0732">Signal</keyword>
<feature type="transmembrane region" description="Helical" evidence="5">
    <location>
        <begin position="369"/>
        <end position="387"/>
    </location>
</feature>
<feature type="transmembrane region" description="Helical" evidence="5">
    <location>
        <begin position="237"/>
        <end position="255"/>
    </location>
</feature>
<feature type="transmembrane region" description="Helical" evidence="5">
    <location>
        <begin position="161"/>
        <end position="183"/>
    </location>
</feature>
<dbReference type="AlphaFoldDB" id="A0A4R1NW87"/>
<reference evidence="8 9" key="1">
    <citation type="submission" date="2019-03" db="EMBL/GenBank/DDBJ databases">
        <title>Genomic Encyclopedia of Archaeal and Bacterial Type Strains, Phase II (KMG-II): from individual species to whole genera.</title>
        <authorList>
            <person name="Goeker M."/>
        </authorList>
    </citation>
    <scope>NUCLEOTIDE SEQUENCE [LARGE SCALE GENOMIC DNA]</scope>
    <source>
        <strain evidence="8 9">DSM 26433</strain>
    </source>
</reference>